<dbReference type="RefSeq" id="XP_012212217.1">
    <property type="nucleotide sequence ID" value="XM_012356827.1"/>
</dbReference>
<keyword evidence="2" id="KW-1185">Reference proteome</keyword>
<protein>
    <submittedName>
        <fullName evidence="1">Uncharacterized protein</fullName>
    </submittedName>
</protein>
<proteinExistence type="predicted"/>
<dbReference type="OMA" id="QNATRIT"/>
<dbReference type="KEGG" id="spar:SPRG_17275"/>
<name>A0A067BS00_SAPPC</name>
<feature type="non-terminal residue" evidence="1">
    <location>
        <position position="502"/>
    </location>
</feature>
<evidence type="ECO:0000313" key="2">
    <source>
        <dbReference type="Proteomes" id="UP000030745"/>
    </source>
</evidence>
<dbReference type="GeneID" id="24138824"/>
<dbReference type="Proteomes" id="UP000030745">
    <property type="component" value="Unassembled WGS sequence"/>
</dbReference>
<dbReference type="OrthoDB" id="27483at2759"/>
<dbReference type="VEuPathDB" id="FungiDB:SPRG_17275"/>
<dbReference type="AlphaFoldDB" id="A0A067BS00"/>
<accession>A0A067BS00</accession>
<dbReference type="EMBL" id="KK583791">
    <property type="protein sequence ID" value="KDO17076.1"/>
    <property type="molecule type" value="Genomic_DNA"/>
</dbReference>
<reference evidence="1 2" key="1">
    <citation type="journal article" date="2013" name="PLoS Genet.">
        <title>Distinctive expansion of potential virulence genes in the genome of the oomycete fish pathogen Saprolegnia parasitica.</title>
        <authorList>
            <person name="Jiang R.H."/>
            <person name="de Bruijn I."/>
            <person name="Haas B.J."/>
            <person name="Belmonte R."/>
            <person name="Lobach L."/>
            <person name="Christie J."/>
            <person name="van den Ackerveken G."/>
            <person name="Bottin A."/>
            <person name="Bulone V."/>
            <person name="Diaz-Moreno S.M."/>
            <person name="Dumas B."/>
            <person name="Fan L."/>
            <person name="Gaulin E."/>
            <person name="Govers F."/>
            <person name="Grenville-Briggs L.J."/>
            <person name="Horner N.R."/>
            <person name="Levin J.Z."/>
            <person name="Mammella M."/>
            <person name="Meijer H.J."/>
            <person name="Morris P."/>
            <person name="Nusbaum C."/>
            <person name="Oome S."/>
            <person name="Phillips A.J."/>
            <person name="van Rooyen D."/>
            <person name="Rzeszutek E."/>
            <person name="Saraiva M."/>
            <person name="Secombes C.J."/>
            <person name="Seidl M.F."/>
            <person name="Snel B."/>
            <person name="Stassen J.H."/>
            <person name="Sykes S."/>
            <person name="Tripathy S."/>
            <person name="van den Berg H."/>
            <person name="Vega-Arreguin J.C."/>
            <person name="Wawra S."/>
            <person name="Young S.K."/>
            <person name="Zeng Q."/>
            <person name="Dieguez-Uribeondo J."/>
            <person name="Russ C."/>
            <person name="Tyler B.M."/>
            <person name="van West P."/>
        </authorList>
    </citation>
    <scope>NUCLEOTIDE SEQUENCE [LARGE SCALE GENOMIC DNA]</scope>
    <source>
        <strain evidence="1 2">CBS 223.65</strain>
    </source>
</reference>
<evidence type="ECO:0000313" key="1">
    <source>
        <dbReference type="EMBL" id="KDO17076.1"/>
    </source>
</evidence>
<sequence>MRVLLSHLVVDSVGSLQATGSGNSFGSLLIELPTPYERGDLTYPHRSGPKRLKAVAQNATRITTTLFGTELSSAPITSGTRIALVYSLVADGPVTRPSQDAAIAELTRLAETSPLEYVSYMQAETEDDALSFAALDSTDTALVEVLLATSAFDVAHVTFHKRAQLADADEVYGDPYVNIVERFLLHPACATPAGVANGLSGLSVDAFLTGYHWYISDNLACSARAVLMWPKRCRVSLLGLRGVLPLLQAAVGDPTTADLIGFSTARDLAVHIIPLFMSNEIDRPDFHSVLPKATSAVRYATTFARLLLQINDMDLVTRFLGDAIIVTDVTAINDAASCVQACLLQCGWPELQETFTSLLARWYVPDAMLLLSSLAGIALDRVCPALNQPFVCEFLKAGWHSVRPRAMRYRPLDTAGFMADSILLDWYVDEHAPNLPHGNWLSAHLPPAMVVAVDAFLYPRRPGASTLLASTELCSAQDLLVHLPSVLARVRRSQPSVQLQAY</sequence>
<organism evidence="1 2">
    <name type="scientific">Saprolegnia parasitica (strain CBS 223.65)</name>
    <dbReference type="NCBI Taxonomy" id="695850"/>
    <lineage>
        <taxon>Eukaryota</taxon>
        <taxon>Sar</taxon>
        <taxon>Stramenopiles</taxon>
        <taxon>Oomycota</taxon>
        <taxon>Saprolegniomycetes</taxon>
        <taxon>Saprolegniales</taxon>
        <taxon>Saprolegniaceae</taxon>
        <taxon>Saprolegnia</taxon>
    </lineage>
</organism>
<gene>
    <name evidence="1" type="ORF">SPRG_17275</name>
</gene>